<evidence type="ECO:0000256" key="9">
    <source>
        <dbReference type="SAM" id="Phobius"/>
    </source>
</evidence>
<dbReference type="InterPro" id="IPR001611">
    <property type="entry name" value="Leu-rich_rpt"/>
</dbReference>
<evidence type="ECO:0000259" key="11">
    <source>
        <dbReference type="Pfam" id="PF12354"/>
    </source>
</evidence>
<name>A0A823JEJ2_LISMN</name>
<gene>
    <name evidence="12" type="ORF">CW895_14525</name>
</gene>
<evidence type="ECO:0000259" key="10">
    <source>
        <dbReference type="Pfam" id="PF08191"/>
    </source>
</evidence>
<dbReference type="RefSeq" id="WP_003740271.1">
    <property type="nucleotide sequence ID" value="NZ_PDAD01000009.1"/>
</dbReference>
<dbReference type="InterPro" id="IPR024634">
    <property type="entry name" value="Internalin_N"/>
</dbReference>
<dbReference type="Pfam" id="PF08191">
    <property type="entry name" value="LRR_adjacent"/>
    <property type="match status" value="1"/>
</dbReference>
<evidence type="ECO:0000256" key="4">
    <source>
        <dbReference type="ARBA" id="ARBA00022525"/>
    </source>
</evidence>
<evidence type="ECO:0000256" key="7">
    <source>
        <dbReference type="ARBA" id="ARBA00022737"/>
    </source>
</evidence>
<dbReference type="InterPro" id="IPR025875">
    <property type="entry name" value="Leu-rich_rpt_4"/>
</dbReference>
<keyword evidence="7" id="KW-0677">Repeat</keyword>
<organism evidence="12 13">
    <name type="scientific">Listeria monocytogenes</name>
    <dbReference type="NCBI Taxonomy" id="1639"/>
    <lineage>
        <taxon>Bacteria</taxon>
        <taxon>Bacillati</taxon>
        <taxon>Bacillota</taxon>
        <taxon>Bacilli</taxon>
        <taxon>Bacillales</taxon>
        <taxon>Listeriaceae</taxon>
        <taxon>Listeria</taxon>
    </lineage>
</organism>
<dbReference type="InterPro" id="IPR012569">
    <property type="entry name" value="Inl_IR"/>
</dbReference>
<dbReference type="Pfam" id="PF09479">
    <property type="entry name" value="Flg_new"/>
    <property type="match status" value="2"/>
</dbReference>
<dbReference type="PANTHER" id="PTHR46652:SF3">
    <property type="entry name" value="LEUCINE-RICH REPEAT-CONTAINING PROTEIN 9"/>
    <property type="match status" value="1"/>
</dbReference>
<protein>
    <submittedName>
        <fullName evidence="12">Internalin</fullName>
    </submittedName>
</protein>
<evidence type="ECO:0000313" key="13">
    <source>
        <dbReference type="Proteomes" id="UP000524387"/>
    </source>
</evidence>
<feature type="region of interest" description="Disordered" evidence="8">
    <location>
        <begin position="535"/>
        <end position="560"/>
    </location>
</feature>
<comment type="subcellular location">
    <subcellularLocation>
        <location evidence="1">Cell envelope</location>
    </subcellularLocation>
    <subcellularLocation>
        <location evidence="2">Secreted</location>
    </subcellularLocation>
</comment>
<dbReference type="Gene3D" id="2.60.40.1220">
    <property type="match status" value="1"/>
</dbReference>
<dbReference type="SMART" id="SM00369">
    <property type="entry name" value="LRR_TYP"/>
    <property type="match status" value="4"/>
</dbReference>
<dbReference type="PROSITE" id="PS51450">
    <property type="entry name" value="LRR"/>
    <property type="match status" value="5"/>
</dbReference>
<keyword evidence="9" id="KW-1133">Transmembrane helix</keyword>
<comment type="caution">
    <text evidence="12">The sequence shown here is derived from an EMBL/GenBank/DDBJ whole genome shotgun (WGS) entry which is preliminary data.</text>
</comment>
<dbReference type="Proteomes" id="UP000524387">
    <property type="component" value="Unassembled WGS sequence"/>
</dbReference>
<keyword evidence="6" id="KW-0732">Signal</keyword>
<accession>A0A823JEJ2</accession>
<dbReference type="EMBL" id="AABEKN010000008">
    <property type="protein sequence ID" value="EAG9355008.1"/>
    <property type="molecule type" value="Genomic_DNA"/>
</dbReference>
<dbReference type="SUPFAM" id="SSF81296">
    <property type="entry name" value="E set domains"/>
    <property type="match status" value="1"/>
</dbReference>
<dbReference type="SMART" id="SM00365">
    <property type="entry name" value="LRR_SD22"/>
    <property type="match status" value="7"/>
</dbReference>
<feature type="transmembrane region" description="Helical" evidence="9">
    <location>
        <begin position="566"/>
        <end position="584"/>
    </location>
</feature>
<sequence>MKGKKYLQQLFVVLTIIIGINVWTGTSGEIDAKAADITQPAPVNQVFPDSKLAEIMRVRLGKTNVTDFVSQDELNMIEIVDTSYGPTSGVNSIEGIQYLNHLNTLILQGGNVSDIGPLSGLTSLTTLVISSHKLSDIRPLSNLTNLTILQINQNQISDISPLAGLINLTNLQINQNQISDISPLAGLTNLTSLNMAQNKIDNISSLSSLTSLWSLYMANNQISDISSLSNLTKLYRLMFENNQVNNISVLSHMADLSYIDASNNQISDLSSLKDLKNLSTISMTNQQIDNKPMIYQSSLVFVNNIKDNTGALVAPETISENGNYKSPNFTWNLPNYINQVSYTFNQEVTSSNGGIAFSGSVIQPLTQAPVLYNVIFDVDGEETSETIEVDSLLKAPADPTKDGYTFTGWYDSPTGGKKWDFKTDKMPANDIILYAQFSINQYTVTLVEDGRIISQRVDYEQSIQTPVEPTKEGYTFIGWYDAPTKGNQWDFEKDKMPANDITLYAQFRENTSSGITPPSHIDEKTTPSKTKGILKAKANHDATGSKVEKSNEQSSQLPATGDNSDFTVYLQVIGILFLLVFFWVRRSIARNKE</sequence>
<dbReference type="AlphaFoldDB" id="A0A823JEJ2"/>
<comment type="similarity">
    <text evidence="3">Belongs to the internalin family.</text>
</comment>
<dbReference type="InterPro" id="IPR003591">
    <property type="entry name" value="Leu-rich_rpt_typical-subtyp"/>
</dbReference>
<dbReference type="GO" id="GO:0005576">
    <property type="term" value="C:extracellular region"/>
    <property type="evidence" value="ECO:0007669"/>
    <property type="project" value="UniProtKB-SubCell"/>
</dbReference>
<keyword evidence="5" id="KW-0433">Leucine-rich repeat</keyword>
<evidence type="ECO:0000256" key="1">
    <source>
        <dbReference type="ARBA" id="ARBA00004196"/>
    </source>
</evidence>
<dbReference type="InterPro" id="IPR014755">
    <property type="entry name" value="Cu-Rt/internalin_Ig-like"/>
</dbReference>
<keyword evidence="4" id="KW-0964">Secreted</keyword>
<evidence type="ECO:0000256" key="6">
    <source>
        <dbReference type="ARBA" id="ARBA00022729"/>
    </source>
</evidence>
<proteinExistence type="inferred from homology"/>
<dbReference type="InterPro" id="IPR014756">
    <property type="entry name" value="Ig_E-set"/>
</dbReference>
<feature type="domain" description="Internalin N-terminal" evidence="11">
    <location>
        <begin position="32"/>
        <end position="75"/>
    </location>
</feature>
<evidence type="ECO:0000256" key="3">
    <source>
        <dbReference type="ARBA" id="ARBA00009432"/>
    </source>
</evidence>
<dbReference type="InterPro" id="IPR013378">
    <property type="entry name" value="InlB-like_B-rpt"/>
</dbReference>
<evidence type="ECO:0000256" key="5">
    <source>
        <dbReference type="ARBA" id="ARBA00022614"/>
    </source>
</evidence>
<dbReference type="Pfam" id="PF12799">
    <property type="entry name" value="LRR_4"/>
    <property type="match status" value="3"/>
</dbReference>
<feature type="domain" description="Internalin Ig-like inter-repeat region" evidence="10">
    <location>
        <begin position="310"/>
        <end position="366"/>
    </location>
</feature>
<reference evidence="12 13" key="1">
    <citation type="submission" date="2019-04" db="EMBL/GenBank/DDBJ databases">
        <authorList>
            <consortium name="GenomeTrakr network: Whole genome sequencing for foodborne pathogen traceback"/>
        </authorList>
    </citation>
    <scope>NUCLEOTIDE SEQUENCE [LARGE SCALE GENOMIC DNA]</scope>
    <source>
        <strain evidence="12 13">CFSAN072502</strain>
    </source>
</reference>
<evidence type="ECO:0000256" key="2">
    <source>
        <dbReference type="ARBA" id="ARBA00004613"/>
    </source>
</evidence>
<evidence type="ECO:0000313" key="12">
    <source>
        <dbReference type="EMBL" id="EAG9355008.1"/>
    </source>
</evidence>
<keyword evidence="9" id="KW-0472">Membrane</keyword>
<evidence type="ECO:0000256" key="8">
    <source>
        <dbReference type="SAM" id="MobiDB-lite"/>
    </source>
</evidence>
<dbReference type="Gene3D" id="2.60.40.4270">
    <property type="entry name" value="Listeria-Bacteroides repeat domain"/>
    <property type="match status" value="2"/>
</dbReference>
<dbReference type="SUPFAM" id="SSF52058">
    <property type="entry name" value="L domain-like"/>
    <property type="match status" value="1"/>
</dbReference>
<dbReference type="NCBIfam" id="TIGR02543">
    <property type="entry name" value="List_Bact_rpt"/>
    <property type="match status" value="2"/>
</dbReference>
<dbReference type="InterPro" id="IPR050836">
    <property type="entry name" value="SDS22/Internalin_LRR"/>
</dbReference>
<dbReference type="InterPro" id="IPR032675">
    <property type="entry name" value="LRR_dom_sf"/>
</dbReference>
<dbReference type="Pfam" id="PF12354">
    <property type="entry name" value="Internalin_N"/>
    <property type="match status" value="1"/>
</dbReference>
<dbReference type="GO" id="GO:0030313">
    <property type="term" value="C:cell envelope"/>
    <property type="evidence" value="ECO:0007669"/>
    <property type="project" value="UniProtKB-SubCell"/>
</dbReference>
<dbReference type="Gene3D" id="3.80.10.10">
    <property type="entry name" value="Ribonuclease Inhibitor"/>
    <property type="match status" value="1"/>
</dbReference>
<dbReference type="PANTHER" id="PTHR46652">
    <property type="entry name" value="LEUCINE-RICH REPEAT AND IQ DOMAIN-CONTAINING PROTEIN 1-RELATED"/>
    <property type="match status" value="1"/>
</dbReference>
<keyword evidence="9" id="KW-0812">Transmembrane</keyword>
<dbReference type="InterPro" id="IPR042229">
    <property type="entry name" value="Listeria/Bacterioides_rpt_sf"/>
</dbReference>